<dbReference type="OMA" id="CIVYDEC"/>
<dbReference type="PANTHER" id="PTHR11926">
    <property type="entry name" value="GLUCOSYL/GLUCURONOSYL TRANSFERASES"/>
    <property type="match status" value="1"/>
</dbReference>
<evidence type="ECO:0000313" key="5">
    <source>
        <dbReference type="EMBL" id="PRQ39971.1"/>
    </source>
</evidence>
<name>A0A2P6R0K6_ROSCH</name>
<dbReference type="EC" id="2.4.1.-" evidence="5"/>
<comment type="similarity">
    <text evidence="1">Belongs to the UDP-glycosyltransferase family.</text>
</comment>
<dbReference type="Pfam" id="PF00201">
    <property type="entry name" value="UDPGT"/>
    <property type="match status" value="1"/>
</dbReference>
<evidence type="ECO:0000256" key="2">
    <source>
        <dbReference type="ARBA" id="ARBA00022676"/>
    </source>
</evidence>
<dbReference type="InterPro" id="IPR056777">
    <property type="entry name" value="Ycf2_N"/>
</dbReference>
<sequence>MEMQKRTPRGQRVVLVPTPCQEHINPMLQLGTFLHSKGFSITIIHTHFNSPSPSNHPEFTFIPIQDCLTVPLVSSGNIIAILLALNANCKASFEQCLTTQVMKQEPEKITCIYDEFMYFSEAAANYLNIPSIILRTTSAANFHGRSTVVELHSKGHIPFPGMCHTWVPSISFIIARKYTQKMLKLSGRVYIYIFYFPCHRVYVIGAGAPTSSPQIQGSAHLSSNKISFLNKNLFCDLFHLFHDRNGGGGGGEYMLHHDFESPWDTLENFLKLVVKSHDVGRSSAIICKTIDCLDQSSLARIQKHCQVPIFCIGPLLKITTAASSSLLEEDTSCIEWLDKQSHKSVIYVSLGSIASIGEKELAEMAWGLANSKQPFLWVIRPGSITGSDWIELLPQEFREAIGERGFIVKWAPQREVLAHGAVGAFWTHCGWNSTLESISEGVPMICKPCFSDQKVHARYVSKVWRLGLELEDEFERGEIERAVRKLMVNSDGEEIRARAKDMKEKIQVSMSKGGSNYKRKSELVEFIMAF</sequence>
<organism evidence="5 6">
    <name type="scientific">Rosa chinensis</name>
    <name type="common">China rose</name>
    <dbReference type="NCBI Taxonomy" id="74649"/>
    <lineage>
        <taxon>Eukaryota</taxon>
        <taxon>Viridiplantae</taxon>
        <taxon>Streptophyta</taxon>
        <taxon>Embryophyta</taxon>
        <taxon>Tracheophyta</taxon>
        <taxon>Spermatophyta</taxon>
        <taxon>Magnoliopsida</taxon>
        <taxon>eudicotyledons</taxon>
        <taxon>Gunneridae</taxon>
        <taxon>Pentapetalae</taxon>
        <taxon>rosids</taxon>
        <taxon>fabids</taxon>
        <taxon>Rosales</taxon>
        <taxon>Rosaceae</taxon>
        <taxon>Rosoideae</taxon>
        <taxon>Rosoideae incertae sedis</taxon>
        <taxon>Rosa</taxon>
    </lineage>
</organism>
<accession>A0A2P6R0K6</accession>
<dbReference type="GO" id="GO:0080043">
    <property type="term" value="F:quercetin 3-O-glucosyltransferase activity"/>
    <property type="evidence" value="ECO:0007669"/>
    <property type="project" value="TreeGrafter"/>
</dbReference>
<dbReference type="CDD" id="cd03784">
    <property type="entry name" value="GT1_Gtf-like"/>
    <property type="match status" value="1"/>
</dbReference>
<keyword evidence="3 5" id="KW-0808">Transferase</keyword>
<dbReference type="Pfam" id="PF05695">
    <property type="entry name" value="Ycf2"/>
    <property type="match status" value="1"/>
</dbReference>
<feature type="domain" description="Ycf2 N-terminal" evidence="4">
    <location>
        <begin position="222"/>
        <end position="262"/>
    </location>
</feature>
<protein>
    <submittedName>
        <fullName evidence="5">Putative hexosyltransferase</fullName>
        <ecNumber evidence="5">2.4.1.-</ecNumber>
    </submittedName>
</protein>
<evidence type="ECO:0000256" key="3">
    <source>
        <dbReference type="ARBA" id="ARBA00022679"/>
    </source>
</evidence>
<evidence type="ECO:0000256" key="1">
    <source>
        <dbReference type="ARBA" id="ARBA00009995"/>
    </source>
</evidence>
<dbReference type="AlphaFoldDB" id="A0A2P6R0K6"/>
<proteinExistence type="inferred from homology"/>
<dbReference type="Gramene" id="PRQ39971">
    <property type="protein sequence ID" value="PRQ39971"/>
    <property type="gene ID" value="RchiOBHm_Chr4g0431001"/>
</dbReference>
<dbReference type="PANTHER" id="PTHR11926:SF1494">
    <property type="entry name" value="FLAVONOL 3-O-GLUCOSYLTRANSFERASE UGT76E12-RELATED"/>
    <property type="match status" value="1"/>
</dbReference>
<dbReference type="FunFam" id="3.40.50.2000:FF:000040">
    <property type="entry name" value="UDP-glycosyltransferase 76C1"/>
    <property type="match status" value="1"/>
</dbReference>
<dbReference type="SUPFAM" id="SSF53756">
    <property type="entry name" value="UDP-Glycosyltransferase/glycogen phosphorylase"/>
    <property type="match status" value="1"/>
</dbReference>
<evidence type="ECO:0000259" key="4">
    <source>
        <dbReference type="Pfam" id="PF05695"/>
    </source>
</evidence>
<dbReference type="GO" id="GO:0080044">
    <property type="term" value="F:quercetin 7-O-glucosyltransferase activity"/>
    <property type="evidence" value="ECO:0007669"/>
    <property type="project" value="TreeGrafter"/>
</dbReference>
<evidence type="ECO:0000313" key="6">
    <source>
        <dbReference type="Proteomes" id="UP000238479"/>
    </source>
</evidence>
<dbReference type="InterPro" id="IPR002213">
    <property type="entry name" value="UDP_glucos_trans"/>
</dbReference>
<keyword evidence="6" id="KW-1185">Reference proteome</keyword>
<dbReference type="Gene3D" id="3.40.50.2000">
    <property type="entry name" value="Glycogen Phosphorylase B"/>
    <property type="match status" value="3"/>
</dbReference>
<gene>
    <name evidence="5" type="ORF">RchiOBHm_Chr4g0431001</name>
</gene>
<reference evidence="5 6" key="1">
    <citation type="journal article" date="2018" name="Nat. Genet.">
        <title>The Rosa genome provides new insights in the design of modern roses.</title>
        <authorList>
            <person name="Bendahmane M."/>
        </authorList>
    </citation>
    <scope>NUCLEOTIDE SEQUENCE [LARGE SCALE GENOMIC DNA]</scope>
    <source>
        <strain evidence="6">cv. Old Blush</strain>
    </source>
</reference>
<dbReference type="EMBL" id="PDCK01000042">
    <property type="protein sequence ID" value="PRQ39971.1"/>
    <property type="molecule type" value="Genomic_DNA"/>
</dbReference>
<comment type="caution">
    <text evidence="5">The sequence shown here is derived from an EMBL/GenBank/DDBJ whole genome shotgun (WGS) entry which is preliminary data.</text>
</comment>
<dbReference type="Proteomes" id="UP000238479">
    <property type="component" value="Chromosome 4"/>
</dbReference>
<keyword evidence="2 5" id="KW-0328">Glycosyltransferase</keyword>